<reference evidence="1" key="1">
    <citation type="submission" date="2021-02" db="EMBL/GenBank/DDBJ databases">
        <authorList>
            <person name="Nowell W R."/>
        </authorList>
    </citation>
    <scope>NUCLEOTIDE SEQUENCE</scope>
</reference>
<dbReference type="EMBL" id="CAJNOQ010000059">
    <property type="protein sequence ID" value="CAF0749019.1"/>
    <property type="molecule type" value="Genomic_DNA"/>
</dbReference>
<organism evidence="1 3">
    <name type="scientific">Didymodactylos carnosus</name>
    <dbReference type="NCBI Taxonomy" id="1234261"/>
    <lineage>
        <taxon>Eukaryota</taxon>
        <taxon>Metazoa</taxon>
        <taxon>Spiralia</taxon>
        <taxon>Gnathifera</taxon>
        <taxon>Rotifera</taxon>
        <taxon>Eurotatoria</taxon>
        <taxon>Bdelloidea</taxon>
        <taxon>Philodinida</taxon>
        <taxon>Philodinidae</taxon>
        <taxon>Didymodactylos</taxon>
    </lineage>
</organism>
<comment type="caution">
    <text evidence="1">The sequence shown here is derived from an EMBL/GenBank/DDBJ whole genome shotgun (WGS) entry which is preliminary data.</text>
</comment>
<gene>
    <name evidence="1" type="ORF">GPM918_LOCUS715</name>
    <name evidence="2" type="ORF">SRO942_LOCUS716</name>
</gene>
<name>A0A813PDV8_9BILA</name>
<proteinExistence type="predicted"/>
<protein>
    <submittedName>
        <fullName evidence="1">Uncharacterized protein</fullName>
    </submittedName>
</protein>
<dbReference type="EMBL" id="CAJOBC010000059">
    <property type="protein sequence ID" value="CAF3528255.1"/>
    <property type="molecule type" value="Genomic_DNA"/>
</dbReference>
<sequence>MSHHPLLQDPTIAQIIQVADRLTGQRYSGAILSIIGNDRTASIIAGDNSFASSSFGQAFDSSSAFVGSNSVSGENAPLLQGSFRGNSPYNENATSSIDSTGLLQGASLYQSDFGGAQSVASDYDTTNISPSEFDVNNLIQQYSTERSSVSTGFDSTQFSSANTDTASKIFQDRHPYIIRQPAKGGVIYQQNVSVRFLQPPPLPPPGPLIIKEVRPPQPPAPPPLVIRKKPAAVPTPPPLILREKPPQAPQPLAAKTIIRNLSAIPVPPRSVIIERFPAQPPKPRDIIIERWVPYGAQQKRKVILQRATAAKAYEKPRNTIVTYENIKANVVRQFQKLGVQQENPQSYVRRYGTNLLDAQQLLVHARQAGFIEDISPPDGQTLSTNYSSSSFDATNFNSEQLGNLGFGGVASTDYSNSGTAAYLSDNNANSLSTDFSPFTGNSTNIDSLIGSAGATSSTSGFASASFGTEFNTGSDLGLESTPATAFNTNNYGVNSGSDFSSANIGVSNNVSNEESYNTAGGQTQVFYINMNEDMHIVLKRFGITLD</sequence>
<dbReference type="AlphaFoldDB" id="A0A813PDV8"/>
<evidence type="ECO:0000313" key="1">
    <source>
        <dbReference type="EMBL" id="CAF0749019.1"/>
    </source>
</evidence>
<evidence type="ECO:0000313" key="3">
    <source>
        <dbReference type="Proteomes" id="UP000663829"/>
    </source>
</evidence>
<accession>A0A813PDV8</accession>
<dbReference type="Proteomes" id="UP000663829">
    <property type="component" value="Unassembled WGS sequence"/>
</dbReference>
<dbReference type="Proteomes" id="UP000681722">
    <property type="component" value="Unassembled WGS sequence"/>
</dbReference>
<keyword evidence="3" id="KW-1185">Reference proteome</keyword>
<evidence type="ECO:0000313" key="2">
    <source>
        <dbReference type="EMBL" id="CAF3528255.1"/>
    </source>
</evidence>